<accession>A0A3M4Q6E2</accession>
<feature type="signal peptide" evidence="1">
    <location>
        <begin position="1"/>
        <end position="22"/>
    </location>
</feature>
<name>A0A3M4Q6E2_9PSED</name>
<evidence type="ECO:0000256" key="1">
    <source>
        <dbReference type="SAM" id="SignalP"/>
    </source>
</evidence>
<gene>
    <name evidence="2" type="ORF">ALP97_03945</name>
</gene>
<evidence type="ECO:0000313" key="2">
    <source>
        <dbReference type="EMBL" id="RMQ85850.1"/>
    </source>
</evidence>
<comment type="caution">
    <text evidence="2">The sequence shown here is derived from an EMBL/GenBank/DDBJ whole genome shotgun (WGS) entry which is preliminary data.</text>
</comment>
<dbReference type="Proteomes" id="UP000277179">
    <property type="component" value="Unassembled WGS sequence"/>
</dbReference>
<evidence type="ECO:0008006" key="4">
    <source>
        <dbReference type="Google" id="ProtNLM"/>
    </source>
</evidence>
<dbReference type="NCBIfam" id="NF041599">
    <property type="entry name" value="reg_PtrA_PA2808"/>
    <property type="match status" value="1"/>
</dbReference>
<dbReference type="Gene3D" id="2.30.140.50">
    <property type="entry name" value="Protein of unknown function DUF2790"/>
    <property type="match status" value="1"/>
</dbReference>
<organism evidence="2 3">
    <name type="scientific">Pseudomonas salomonii</name>
    <dbReference type="NCBI Taxonomy" id="191391"/>
    <lineage>
        <taxon>Bacteria</taxon>
        <taxon>Pseudomonadati</taxon>
        <taxon>Pseudomonadota</taxon>
        <taxon>Gammaproteobacteria</taxon>
        <taxon>Pseudomonadales</taxon>
        <taxon>Pseudomonadaceae</taxon>
        <taxon>Pseudomonas</taxon>
    </lineage>
</organism>
<feature type="chain" id="PRO_5018186025" description="DUF2790 domain-containing protein" evidence="1">
    <location>
        <begin position="23"/>
        <end position="111"/>
    </location>
</feature>
<reference evidence="2 3" key="1">
    <citation type="submission" date="2018-08" db="EMBL/GenBank/DDBJ databases">
        <title>Recombination of ecologically and evolutionarily significant loci maintains genetic cohesion in the Pseudomonas syringae species complex.</title>
        <authorList>
            <person name="Dillon M."/>
            <person name="Thakur S."/>
            <person name="Almeida R.N.D."/>
            <person name="Weir B.S."/>
            <person name="Guttman D.S."/>
        </authorList>
    </citation>
    <scope>NUCLEOTIDE SEQUENCE [LARGE SCALE GENOMIC DNA]</scope>
    <source>
        <strain evidence="2 3">ICMP 11288</strain>
    </source>
</reference>
<keyword evidence="1" id="KW-0732">Signal</keyword>
<evidence type="ECO:0000313" key="3">
    <source>
        <dbReference type="Proteomes" id="UP000277179"/>
    </source>
</evidence>
<dbReference type="Pfam" id="PF10976">
    <property type="entry name" value="DUF2790"/>
    <property type="match status" value="1"/>
</dbReference>
<protein>
    <recommendedName>
        <fullName evidence="4">DUF2790 domain-containing protein</fullName>
    </recommendedName>
</protein>
<dbReference type="AlphaFoldDB" id="A0A3M4Q6E2"/>
<proteinExistence type="predicted"/>
<dbReference type="InterPro" id="IPR021245">
    <property type="entry name" value="DUF2790"/>
</dbReference>
<sequence length="111" mass="12113">MMNAYKVALGVLVAVLSFGALAEGGGDRTFALMMERNEKAMAAYAERKGKPAPEVQTYRYGMKLDIEKVVNVTPPIRACEAVPSRMTYEDSTGKLNTLEYQVMGVCRNNGG</sequence>
<dbReference type="EMBL" id="RBRL01000301">
    <property type="protein sequence ID" value="RMQ85850.1"/>
    <property type="molecule type" value="Genomic_DNA"/>
</dbReference>